<evidence type="ECO:0000259" key="10">
    <source>
        <dbReference type="PROSITE" id="PS50113"/>
    </source>
</evidence>
<dbReference type="RefSeq" id="WP_127742033.1">
    <property type="nucleotide sequence ID" value="NZ_RZTZ01000018.1"/>
</dbReference>
<dbReference type="PROSITE" id="PS50109">
    <property type="entry name" value="HIS_KIN"/>
    <property type="match status" value="1"/>
</dbReference>
<organism evidence="11 12">
    <name type="scientific">Niallia taxi</name>
    <dbReference type="NCBI Taxonomy" id="2499688"/>
    <lineage>
        <taxon>Bacteria</taxon>
        <taxon>Bacillati</taxon>
        <taxon>Bacillota</taxon>
        <taxon>Bacilli</taxon>
        <taxon>Bacillales</taxon>
        <taxon>Bacillaceae</taxon>
        <taxon>Niallia</taxon>
    </lineage>
</organism>
<dbReference type="InterPro" id="IPR004358">
    <property type="entry name" value="Sig_transdc_His_kin-like_C"/>
</dbReference>
<dbReference type="SUPFAM" id="SSF55874">
    <property type="entry name" value="ATPase domain of HSP90 chaperone/DNA topoisomerase II/histidine kinase"/>
    <property type="match status" value="1"/>
</dbReference>
<evidence type="ECO:0000256" key="3">
    <source>
        <dbReference type="ARBA" id="ARBA00022553"/>
    </source>
</evidence>
<dbReference type="InterPro" id="IPR003594">
    <property type="entry name" value="HATPase_dom"/>
</dbReference>
<dbReference type="InterPro" id="IPR005467">
    <property type="entry name" value="His_kinase_dom"/>
</dbReference>
<dbReference type="EMBL" id="RZTZ01000018">
    <property type="protein sequence ID" value="RVT57220.1"/>
    <property type="molecule type" value="Genomic_DNA"/>
</dbReference>
<dbReference type="Pfam" id="PF02518">
    <property type="entry name" value="HATPase_c"/>
    <property type="match status" value="1"/>
</dbReference>
<name>A0A3S2TR55_9BACI</name>
<evidence type="ECO:0000256" key="7">
    <source>
        <dbReference type="ARBA" id="ARBA00022840"/>
    </source>
</evidence>
<evidence type="ECO:0000256" key="1">
    <source>
        <dbReference type="ARBA" id="ARBA00000085"/>
    </source>
</evidence>
<dbReference type="PANTHER" id="PTHR43065:SF34">
    <property type="entry name" value="SPORULATION KINASE A"/>
    <property type="match status" value="1"/>
</dbReference>
<dbReference type="Gene3D" id="1.10.287.130">
    <property type="match status" value="1"/>
</dbReference>
<feature type="domain" description="PAC" evidence="10">
    <location>
        <begin position="80"/>
        <end position="130"/>
    </location>
</feature>
<dbReference type="SUPFAM" id="SSF55785">
    <property type="entry name" value="PYP-like sensor domain (PAS domain)"/>
    <property type="match status" value="1"/>
</dbReference>
<dbReference type="Pfam" id="PF13426">
    <property type="entry name" value="PAS_9"/>
    <property type="match status" value="1"/>
</dbReference>
<keyword evidence="12" id="KW-1185">Reference proteome</keyword>
<sequence>MRIAIEELNFQKLMDNSLNSTLVLDKRTIVYANSACIKLLSLNTKEDILNQNFDFFLHPDFHSICKDRLKRVVEYQEIAPLMEQKMIRLDGTIIDVEIMATPYQHERKIVSHVIIRDITEKKVIQKKIMQSEKLSLIGELASGIVHEIRNPLTSIKGFIQLLKIDFPKNIYADIVLSELEQIEQITNELLYLSKPKETIFESEDLIQIVEETVNLFGTQAFKNNIEILFDKRDCEGINVLGDRSQLKQVFLNLIKNAIESMAENGKIHISAEKDVKQVHISIKDSGIGIPRNQIKKIGQSFFTNKAEGTGLGLMVTYNIIESHNGKIEVDSEVGIGTVFTVKLPYVKRIL</sequence>
<dbReference type="PANTHER" id="PTHR43065">
    <property type="entry name" value="SENSOR HISTIDINE KINASE"/>
    <property type="match status" value="1"/>
</dbReference>
<evidence type="ECO:0000256" key="2">
    <source>
        <dbReference type="ARBA" id="ARBA00012438"/>
    </source>
</evidence>
<keyword evidence="4" id="KW-0808">Transferase</keyword>
<dbReference type="InterPro" id="IPR000700">
    <property type="entry name" value="PAS-assoc_C"/>
</dbReference>
<keyword evidence="7" id="KW-0067">ATP-binding</keyword>
<accession>A0A3S2TR55</accession>
<dbReference type="EC" id="2.7.13.3" evidence="2"/>
<evidence type="ECO:0000256" key="8">
    <source>
        <dbReference type="ARBA" id="ARBA00023012"/>
    </source>
</evidence>
<keyword evidence="8" id="KW-0902">Two-component regulatory system</keyword>
<evidence type="ECO:0000313" key="11">
    <source>
        <dbReference type="EMBL" id="RVT57220.1"/>
    </source>
</evidence>
<dbReference type="CDD" id="cd00130">
    <property type="entry name" value="PAS"/>
    <property type="match status" value="1"/>
</dbReference>
<keyword evidence="5" id="KW-0547">Nucleotide-binding</keyword>
<reference evidence="11 12" key="1">
    <citation type="submission" date="2019-01" db="EMBL/GenBank/DDBJ databases">
        <title>Bacillus sp. M5HDSG1-1, whole genome shotgun sequence.</title>
        <authorList>
            <person name="Tuo L."/>
        </authorList>
    </citation>
    <scope>NUCLEOTIDE SEQUENCE [LARGE SCALE GENOMIC DNA]</scope>
    <source>
        <strain evidence="11 12">M5HDSG1-1</strain>
    </source>
</reference>
<dbReference type="GO" id="GO:0005524">
    <property type="term" value="F:ATP binding"/>
    <property type="evidence" value="ECO:0007669"/>
    <property type="project" value="UniProtKB-KW"/>
</dbReference>
<dbReference type="InterPro" id="IPR035965">
    <property type="entry name" value="PAS-like_dom_sf"/>
</dbReference>
<protein>
    <recommendedName>
        <fullName evidence="2">histidine kinase</fullName>
        <ecNumber evidence="2">2.7.13.3</ecNumber>
    </recommendedName>
</protein>
<dbReference type="Pfam" id="PF00512">
    <property type="entry name" value="HisKA"/>
    <property type="match status" value="1"/>
</dbReference>
<dbReference type="PROSITE" id="PS50113">
    <property type="entry name" value="PAC"/>
    <property type="match status" value="1"/>
</dbReference>
<comment type="caution">
    <text evidence="11">The sequence shown here is derived from an EMBL/GenBank/DDBJ whole genome shotgun (WGS) entry which is preliminary data.</text>
</comment>
<dbReference type="SUPFAM" id="SSF47384">
    <property type="entry name" value="Homodimeric domain of signal transducing histidine kinase"/>
    <property type="match status" value="1"/>
</dbReference>
<evidence type="ECO:0000256" key="4">
    <source>
        <dbReference type="ARBA" id="ARBA00022679"/>
    </source>
</evidence>
<dbReference type="SMART" id="SM00388">
    <property type="entry name" value="HisKA"/>
    <property type="match status" value="1"/>
</dbReference>
<dbReference type="Gene3D" id="3.30.450.20">
    <property type="entry name" value="PAS domain"/>
    <property type="match status" value="1"/>
</dbReference>
<dbReference type="AlphaFoldDB" id="A0A3S2TR55"/>
<evidence type="ECO:0000259" key="9">
    <source>
        <dbReference type="PROSITE" id="PS50109"/>
    </source>
</evidence>
<dbReference type="Proteomes" id="UP000288024">
    <property type="component" value="Unassembled WGS sequence"/>
</dbReference>
<dbReference type="InterPro" id="IPR003661">
    <property type="entry name" value="HisK_dim/P_dom"/>
</dbReference>
<evidence type="ECO:0000256" key="6">
    <source>
        <dbReference type="ARBA" id="ARBA00022777"/>
    </source>
</evidence>
<dbReference type="Gene3D" id="3.30.565.10">
    <property type="entry name" value="Histidine kinase-like ATPase, C-terminal domain"/>
    <property type="match status" value="1"/>
</dbReference>
<proteinExistence type="predicted"/>
<dbReference type="NCBIfam" id="TIGR00229">
    <property type="entry name" value="sensory_box"/>
    <property type="match status" value="1"/>
</dbReference>
<dbReference type="GO" id="GO:0000155">
    <property type="term" value="F:phosphorelay sensor kinase activity"/>
    <property type="evidence" value="ECO:0007669"/>
    <property type="project" value="InterPro"/>
</dbReference>
<evidence type="ECO:0000313" key="12">
    <source>
        <dbReference type="Proteomes" id="UP000288024"/>
    </source>
</evidence>
<evidence type="ECO:0000256" key="5">
    <source>
        <dbReference type="ARBA" id="ARBA00022741"/>
    </source>
</evidence>
<dbReference type="InterPro" id="IPR000014">
    <property type="entry name" value="PAS"/>
</dbReference>
<keyword evidence="3" id="KW-0597">Phosphoprotein</keyword>
<feature type="domain" description="Histidine kinase" evidence="9">
    <location>
        <begin position="143"/>
        <end position="347"/>
    </location>
</feature>
<gene>
    <name evidence="11" type="ORF">EM808_25105</name>
</gene>
<dbReference type="PRINTS" id="PR00344">
    <property type="entry name" value="BCTRLSENSOR"/>
</dbReference>
<dbReference type="CDD" id="cd00082">
    <property type="entry name" value="HisKA"/>
    <property type="match status" value="1"/>
</dbReference>
<dbReference type="InterPro" id="IPR036890">
    <property type="entry name" value="HATPase_C_sf"/>
</dbReference>
<dbReference type="SMART" id="SM00387">
    <property type="entry name" value="HATPase_c"/>
    <property type="match status" value="1"/>
</dbReference>
<keyword evidence="6" id="KW-0418">Kinase</keyword>
<comment type="catalytic activity">
    <reaction evidence="1">
        <text>ATP + protein L-histidine = ADP + protein N-phospho-L-histidine.</text>
        <dbReference type="EC" id="2.7.13.3"/>
    </reaction>
</comment>
<dbReference type="InterPro" id="IPR036097">
    <property type="entry name" value="HisK_dim/P_sf"/>
</dbReference>